<evidence type="ECO:0000313" key="4">
    <source>
        <dbReference type="Proteomes" id="UP001165289"/>
    </source>
</evidence>
<dbReference type="PANTHER" id="PTHR47065:SF1">
    <property type="entry name" value="EF-HAND CALCIUM-BINDING DOMAIN-CONTAINING PROTEIN 9"/>
    <property type="match status" value="1"/>
</dbReference>
<name>A0AAV7JSR1_9METZ</name>
<dbReference type="EMBL" id="JAKMXF010000300">
    <property type="protein sequence ID" value="KAI6651951.1"/>
    <property type="molecule type" value="Genomic_DNA"/>
</dbReference>
<reference evidence="3 4" key="1">
    <citation type="journal article" date="2023" name="BMC Biol.">
        <title>The compact genome of the sponge Oopsacas minuta (Hexactinellida) is lacking key metazoan core genes.</title>
        <authorList>
            <person name="Santini S."/>
            <person name="Schenkelaars Q."/>
            <person name="Jourda C."/>
            <person name="Duchesne M."/>
            <person name="Belahbib H."/>
            <person name="Rocher C."/>
            <person name="Selva M."/>
            <person name="Riesgo A."/>
            <person name="Vervoort M."/>
            <person name="Leys S.P."/>
            <person name="Kodjabachian L."/>
            <person name="Le Bivic A."/>
            <person name="Borchiellini C."/>
            <person name="Claverie J.M."/>
            <person name="Renard E."/>
        </authorList>
    </citation>
    <scope>NUCLEOTIDE SEQUENCE [LARGE SCALE GENOMIC DNA]</scope>
    <source>
        <strain evidence="3">SPO-2</strain>
    </source>
</reference>
<sequence length="206" mass="24362">MKIRSKFLSQLHLDKHYSLLSAKDVFLIYELFILMDLRHENAIDDVQFKGFMQLCTDLTQKQINKVFDMLDTDGSGLLDFDEFYVLICILIAVRDNEQKQFIFHHSRTVFDILDEDGSGSISAKEFETFSFLFNFHGKALRELFSEFDVTGDEELDYPEFKMFSMACIDRQTEIENRRTSRNSAIHLFEVAFQFFKDMFSRIFLLN</sequence>
<proteinExistence type="predicted"/>
<dbReference type="GO" id="GO:0005737">
    <property type="term" value="C:cytoplasm"/>
    <property type="evidence" value="ECO:0007669"/>
    <property type="project" value="TreeGrafter"/>
</dbReference>
<accession>A0AAV7JSR1</accession>
<dbReference type="PROSITE" id="PS50222">
    <property type="entry name" value="EF_HAND_2"/>
    <property type="match status" value="2"/>
</dbReference>
<dbReference type="Gene3D" id="1.10.238.10">
    <property type="entry name" value="EF-hand"/>
    <property type="match status" value="2"/>
</dbReference>
<dbReference type="PROSITE" id="PS00018">
    <property type="entry name" value="EF_HAND_1"/>
    <property type="match status" value="2"/>
</dbReference>
<dbReference type="SMART" id="SM00054">
    <property type="entry name" value="EFh"/>
    <property type="match status" value="3"/>
</dbReference>
<gene>
    <name evidence="3" type="ORF">LOD99_4496</name>
</gene>
<evidence type="ECO:0000313" key="3">
    <source>
        <dbReference type="EMBL" id="KAI6651951.1"/>
    </source>
</evidence>
<dbReference type="InterPro" id="IPR011992">
    <property type="entry name" value="EF-hand-dom_pair"/>
</dbReference>
<comment type="caution">
    <text evidence="3">The sequence shown here is derived from an EMBL/GenBank/DDBJ whole genome shotgun (WGS) entry which is preliminary data.</text>
</comment>
<dbReference type="AlphaFoldDB" id="A0AAV7JSR1"/>
<dbReference type="InterPro" id="IPR018247">
    <property type="entry name" value="EF_Hand_1_Ca_BS"/>
</dbReference>
<dbReference type="Pfam" id="PF13499">
    <property type="entry name" value="EF-hand_7"/>
    <property type="match status" value="1"/>
</dbReference>
<dbReference type="GO" id="GO:0061891">
    <property type="term" value="F:calcium ion sensor activity"/>
    <property type="evidence" value="ECO:0007669"/>
    <property type="project" value="TreeGrafter"/>
</dbReference>
<protein>
    <submittedName>
        <fullName evidence="3">EF-hand calcium-binding domain-containing protein 9-like</fullName>
    </submittedName>
</protein>
<dbReference type="Proteomes" id="UP001165289">
    <property type="component" value="Unassembled WGS sequence"/>
</dbReference>
<dbReference type="PANTHER" id="PTHR47065">
    <property type="entry name" value="EF-HAND CALCIUM-BINDING DOMAIN-CONTAINING PROTEIN 9"/>
    <property type="match status" value="1"/>
</dbReference>
<feature type="domain" description="EF-hand" evidence="2">
    <location>
        <begin position="58"/>
        <end position="93"/>
    </location>
</feature>
<dbReference type="GO" id="GO:0005509">
    <property type="term" value="F:calcium ion binding"/>
    <property type="evidence" value="ECO:0007669"/>
    <property type="project" value="InterPro"/>
</dbReference>
<evidence type="ECO:0000256" key="1">
    <source>
        <dbReference type="ARBA" id="ARBA00022837"/>
    </source>
</evidence>
<dbReference type="Pfam" id="PF12763">
    <property type="entry name" value="EH"/>
    <property type="match status" value="1"/>
</dbReference>
<dbReference type="InterPro" id="IPR042798">
    <property type="entry name" value="EFCAB9"/>
</dbReference>
<organism evidence="3 4">
    <name type="scientific">Oopsacas minuta</name>
    <dbReference type="NCBI Taxonomy" id="111878"/>
    <lineage>
        <taxon>Eukaryota</taxon>
        <taxon>Metazoa</taxon>
        <taxon>Porifera</taxon>
        <taxon>Hexactinellida</taxon>
        <taxon>Hexasterophora</taxon>
        <taxon>Lyssacinosida</taxon>
        <taxon>Leucopsacidae</taxon>
        <taxon>Oopsacas</taxon>
    </lineage>
</organism>
<feature type="domain" description="EF-hand" evidence="2">
    <location>
        <begin position="107"/>
        <end position="136"/>
    </location>
</feature>
<evidence type="ECO:0000259" key="2">
    <source>
        <dbReference type="PROSITE" id="PS50222"/>
    </source>
</evidence>
<dbReference type="InterPro" id="IPR000261">
    <property type="entry name" value="EH_dom"/>
</dbReference>
<dbReference type="SUPFAM" id="SSF47473">
    <property type="entry name" value="EF-hand"/>
    <property type="match status" value="1"/>
</dbReference>
<keyword evidence="1" id="KW-0106">Calcium</keyword>
<dbReference type="InterPro" id="IPR002048">
    <property type="entry name" value="EF_hand_dom"/>
</dbReference>
<keyword evidence="4" id="KW-1185">Reference proteome</keyword>